<proteinExistence type="predicted"/>
<protein>
    <recommendedName>
        <fullName evidence="4">Autotransporter outer membrane beta-barrel domain-containing protein</fullName>
    </recommendedName>
</protein>
<organism evidence="2 3">
    <name type="scientific">Sutterella seckii</name>
    <dbReference type="NCBI Taxonomy" id="1944635"/>
    <lineage>
        <taxon>Bacteria</taxon>
        <taxon>Pseudomonadati</taxon>
        <taxon>Pseudomonadota</taxon>
        <taxon>Betaproteobacteria</taxon>
        <taxon>Burkholderiales</taxon>
        <taxon>Sutterellaceae</taxon>
        <taxon>Sutterella</taxon>
    </lineage>
</organism>
<sequence length="523" mass="54186">MKFNKKIITAATAMCFAPAVFSQATTTITIDYSADADVSLETSAGPVFSGTAKVPVAVSTNGHDMSLTASNTGVMGVIYNTTISGKGNLRLESKTNSGLGTGTNKIIGLDSVTVIASSKSNKAITGYGHTTIQADSIYVESADDAIHFMGDADGTLDISGFKTLTLVGKSGYAIQNAASKTKGTITIQGDKDSQVILSSEDSVRNAIRSQGAGAVTQITAGSIDLRSSGSGVLSVSNGIVTLTANNVNIESQSSSSYATAISASNGTLTISGLGGVTPPPPTLNVKGNVSLTYKAEANLAFTGENSSMTGKITATSNKSSIGFTDGSTWNASGSSKINDLTLDHAVINMDEAGSKIEVVKSASGTGASINMKVEVEENGAVRGSSVKFANADEGMRANVNYIGVTSDDMTKDDFENLTAASISGVDGAAYVEQGDVNGAYRSIFTRDGSVSTTEAENTKLFDFRGANAIALIQWRNQINHLTKRLGDLRASTGAYGAWARVYGKESEWGQGVNNINREFPEIR</sequence>
<evidence type="ECO:0000256" key="1">
    <source>
        <dbReference type="SAM" id="SignalP"/>
    </source>
</evidence>
<feature type="chain" id="PRO_5026069689" description="Autotransporter outer membrane beta-barrel domain-containing protein" evidence="1">
    <location>
        <begin position="25"/>
        <end position="523"/>
    </location>
</feature>
<dbReference type="AlphaFoldDB" id="A0A6I1EPH1"/>
<dbReference type="EMBL" id="WEHX01000061">
    <property type="protein sequence ID" value="KAB7657150.1"/>
    <property type="molecule type" value="Genomic_DNA"/>
</dbReference>
<dbReference type="Gene3D" id="2.160.20.20">
    <property type="match status" value="1"/>
</dbReference>
<dbReference type="InterPro" id="IPR012332">
    <property type="entry name" value="Autotransporter_pectin_lyase_C"/>
</dbReference>
<dbReference type="Gene3D" id="2.40.128.130">
    <property type="entry name" value="Autotransporter beta-domain"/>
    <property type="match status" value="1"/>
</dbReference>
<dbReference type="OrthoDB" id="1630954at2"/>
<accession>A0A6I1EPH1</accession>
<reference evidence="2 3" key="1">
    <citation type="submission" date="2019-10" db="EMBL/GenBank/DDBJ databases">
        <title>Genome diversity of Sutterella seckii.</title>
        <authorList>
            <person name="Chaplin A.V."/>
            <person name="Sokolova S.R."/>
            <person name="Mosin K.A."/>
            <person name="Ivanova E.L."/>
            <person name="Kochetkova T.O."/>
            <person name="Goltsov A.Y."/>
            <person name="Trofimov D.Y."/>
            <person name="Efimov B.A."/>
        </authorList>
    </citation>
    <scope>NUCLEOTIDE SEQUENCE [LARGE SCALE GENOMIC DNA]</scope>
    <source>
        <strain evidence="2 3">ASD393</strain>
    </source>
</reference>
<comment type="caution">
    <text evidence="2">The sequence shown here is derived from an EMBL/GenBank/DDBJ whole genome shotgun (WGS) entry which is preliminary data.</text>
</comment>
<evidence type="ECO:0008006" key="4">
    <source>
        <dbReference type="Google" id="ProtNLM"/>
    </source>
</evidence>
<evidence type="ECO:0000313" key="3">
    <source>
        <dbReference type="Proteomes" id="UP000430564"/>
    </source>
</evidence>
<dbReference type="InterPro" id="IPR036709">
    <property type="entry name" value="Autotransporte_beta_dom_sf"/>
</dbReference>
<gene>
    <name evidence="2" type="ORF">GBM95_08430</name>
</gene>
<name>A0A6I1EPH1_9BURK</name>
<dbReference type="Proteomes" id="UP000430564">
    <property type="component" value="Unassembled WGS sequence"/>
</dbReference>
<dbReference type="RefSeq" id="WP_152158692.1">
    <property type="nucleotide sequence ID" value="NZ_WEHX01000061.1"/>
</dbReference>
<feature type="signal peptide" evidence="1">
    <location>
        <begin position="1"/>
        <end position="24"/>
    </location>
</feature>
<evidence type="ECO:0000313" key="2">
    <source>
        <dbReference type="EMBL" id="KAB7657150.1"/>
    </source>
</evidence>
<keyword evidence="1" id="KW-0732">Signal</keyword>